<reference evidence="1" key="1">
    <citation type="submission" date="2014-09" db="EMBL/GenBank/DDBJ databases">
        <authorList>
            <person name="Magalhaes I.L.F."/>
            <person name="Oliveira U."/>
            <person name="Santos F.R."/>
            <person name="Vidigal T.H.D.A."/>
            <person name="Brescovit A.D."/>
            <person name="Santos A.J."/>
        </authorList>
    </citation>
    <scope>NUCLEOTIDE SEQUENCE</scope>
    <source>
        <tissue evidence="1">Shoot tissue taken approximately 20 cm above the soil surface</tissue>
    </source>
</reference>
<name>A0A0A9EGA0_ARUDO</name>
<dbReference type="AlphaFoldDB" id="A0A0A9EGA0"/>
<dbReference type="EMBL" id="GBRH01198111">
    <property type="protein sequence ID" value="JAD99784.1"/>
    <property type="molecule type" value="Transcribed_RNA"/>
</dbReference>
<evidence type="ECO:0000313" key="1">
    <source>
        <dbReference type="EMBL" id="JAD99784.1"/>
    </source>
</evidence>
<proteinExistence type="predicted"/>
<accession>A0A0A9EGA0</accession>
<reference evidence="1" key="2">
    <citation type="journal article" date="2015" name="Data Brief">
        <title>Shoot transcriptome of the giant reed, Arundo donax.</title>
        <authorList>
            <person name="Barrero R.A."/>
            <person name="Guerrero F.D."/>
            <person name="Moolhuijzen P."/>
            <person name="Goolsby J.A."/>
            <person name="Tidwell J."/>
            <person name="Bellgard S.E."/>
            <person name="Bellgard M.I."/>
        </authorList>
    </citation>
    <scope>NUCLEOTIDE SEQUENCE</scope>
    <source>
        <tissue evidence="1">Shoot tissue taken approximately 20 cm above the soil surface</tissue>
    </source>
</reference>
<sequence>MRLHFIVADFHTFCLCFNSYQLLYFWTPYLELVANLGN</sequence>
<organism evidence="1">
    <name type="scientific">Arundo donax</name>
    <name type="common">Giant reed</name>
    <name type="synonym">Donax arundinaceus</name>
    <dbReference type="NCBI Taxonomy" id="35708"/>
    <lineage>
        <taxon>Eukaryota</taxon>
        <taxon>Viridiplantae</taxon>
        <taxon>Streptophyta</taxon>
        <taxon>Embryophyta</taxon>
        <taxon>Tracheophyta</taxon>
        <taxon>Spermatophyta</taxon>
        <taxon>Magnoliopsida</taxon>
        <taxon>Liliopsida</taxon>
        <taxon>Poales</taxon>
        <taxon>Poaceae</taxon>
        <taxon>PACMAD clade</taxon>
        <taxon>Arundinoideae</taxon>
        <taxon>Arundineae</taxon>
        <taxon>Arundo</taxon>
    </lineage>
</organism>
<protein>
    <submittedName>
        <fullName evidence="1">Uncharacterized protein</fullName>
    </submittedName>
</protein>